<evidence type="ECO:0000256" key="16">
    <source>
        <dbReference type="ARBA" id="ARBA00023167"/>
    </source>
</evidence>
<evidence type="ECO:0000256" key="11">
    <source>
        <dbReference type="ARBA" id="ARBA00022679"/>
    </source>
</evidence>
<dbReference type="GO" id="GO:0005829">
    <property type="term" value="C:cytosol"/>
    <property type="evidence" value="ECO:0007669"/>
    <property type="project" value="TreeGrafter"/>
</dbReference>
<organism evidence="24 25">
    <name type="scientific">Candidatus Nitrosymbiomonas proteolyticus</name>
    <dbReference type="NCBI Taxonomy" id="2608984"/>
    <lineage>
        <taxon>Bacteria</taxon>
        <taxon>Bacillati</taxon>
        <taxon>Armatimonadota</taxon>
        <taxon>Armatimonadota incertae sedis</taxon>
        <taxon>Candidatus Nitrosymbiomonas</taxon>
    </lineage>
</organism>
<comment type="pathway">
    <text evidence="4">Amino-acid biosynthesis; L-methionine biosynthesis via de novo pathway; L-methionine from L-homocysteine (MetH route): step 1/1.</text>
</comment>
<dbReference type="UniPathway" id="UPA00051">
    <property type="reaction ID" value="UER00081"/>
</dbReference>
<evidence type="ECO:0000256" key="3">
    <source>
        <dbReference type="ARBA" id="ARBA00001956"/>
    </source>
</evidence>
<dbReference type="InterPro" id="IPR000489">
    <property type="entry name" value="Pterin-binding_dom"/>
</dbReference>
<dbReference type="FunFam" id="3.20.20.330:FF:000001">
    <property type="entry name" value="Methionine synthase"/>
    <property type="match status" value="1"/>
</dbReference>
<feature type="binding site" evidence="21">
    <location>
        <position position="247"/>
    </location>
    <ligand>
        <name>Zn(2+)</name>
        <dbReference type="ChEBI" id="CHEBI:29105"/>
    </ligand>
</feature>
<evidence type="ECO:0000256" key="21">
    <source>
        <dbReference type="PROSITE-ProRule" id="PRU00333"/>
    </source>
</evidence>
<keyword evidence="11 21" id="KW-0808">Transferase</keyword>
<dbReference type="GO" id="GO:0046653">
    <property type="term" value="P:tetrahydrofolate metabolic process"/>
    <property type="evidence" value="ECO:0007669"/>
    <property type="project" value="TreeGrafter"/>
</dbReference>
<comment type="cofactor">
    <cofactor evidence="3">
        <name>methylcob(III)alamin</name>
        <dbReference type="ChEBI" id="CHEBI:28115"/>
    </cofactor>
</comment>
<dbReference type="Gene3D" id="3.20.20.20">
    <property type="entry name" value="Dihydropteroate synthase-like"/>
    <property type="match status" value="1"/>
</dbReference>
<accession>A0A809RXR2</accession>
<keyword evidence="15 21" id="KW-0862">Zinc</keyword>
<dbReference type="AlphaFoldDB" id="A0A809RXR2"/>
<comment type="function">
    <text evidence="18">Catalyzes the transfer of a methyl group from methyl-cobalamin to homocysteine, yielding enzyme-bound cob(I)alamin and methionine. Subsequently, remethylates the cofactor using methyltetrahydrofolate.</text>
</comment>
<keyword evidence="9" id="KW-0028">Amino-acid biosynthesis</keyword>
<dbReference type="Pfam" id="PF02574">
    <property type="entry name" value="S-methyl_trans"/>
    <property type="match status" value="1"/>
</dbReference>
<keyword evidence="16" id="KW-0486">Methionine biosynthesis</keyword>
<dbReference type="Proteomes" id="UP000662873">
    <property type="component" value="Chromosome"/>
</dbReference>
<dbReference type="InterPro" id="IPR011005">
    <property type="entry name" value="Dihydropteroate_synth-like_sf"/>
</dbReference>
<feature type="domain" description="Pterin-binding" evidence="23">
    <location>
        <begin position="382"/>
        <end position="637"/>
    </location>
</feature>
<dbReference type="KEGG" id="npy:NPRO_23070"/>
<dbReference type="EC" id="2.1.1.13" evidence="6"/>
<dbReference type="InterPro" id="IPR050554">
    <property type="entry name" value="Met_Synthase/Corrinoid"/>
</dbReference>
<evidence type="ECO:0000313" key="24">
    <source>
        <dbReference type="EMBL" id="BBO24712.1"/>
    </source>
</evidence>
<dbReference type="GO" id="GO:0046872">
    <property type="term" value="F:metal ion binding"/>
    <property type="evidence" value="ECO:0007669"/>
    <property type="project" value="UniProtKB-KW"/>
</dbReference>
<evidence type="ECO:0000256" key="9">
    <source>
        <dbReference type="ARBA" id="ARBA00022605"/>
    </source>
</evidence>
<dbReference type="PROSITE" id="PS50972">
    <property type="entry name" value="PTERIN_BINDING"/>
    <property type="match status" value="1"/>
</dbReference>
<evidence type="ECO:0000256" key="4">
    <source>
        <dbReference type="ARBA" id="ARBA00005178"/>
    </source>
</evidence>
<evidence type="ECO:0000313" key="25">
    <source>
        <dbReference type="Proteomes" id="UP000662873"/>
    </source>
</evidence>
<dbReference type="SUPFAM" id="SSF82282">
    <property type="entry name" value="Homocysteine S-methyltransferase"/>
    <property type="match status" value="1"/>
</dbReference>
<dbReference type="GO" id="GO:0031419">
    <property type="term" value="F:cobalamin binding"/>
    <property type="evidence" value="ECO:0007669"/>
    <property type="project" value="UniProtKB-KW"/>
</dbReference>
<evidence type="ECO:0000259" key="22">
    <source>
        <dbReference type="PROSITE" id="PS50970"/>
    </source>
</evidence>
<reference evidence="24" key="1">
    <citation type="journal article" name="DNA Res.">
        <title>The physiological potential of anammox bacteria as revealed by their core genome structure.</title>
        <authorList>
            <person name="Okubo T."/>
            <person name="Toyoda A."/>
            <person name="Fukuhara K."/>
            <person name="Uchiyama I."/>
            <person name="Harigaya Y."/>
            <person name="Kuroiwa M."/>
            <person name="Suzuki T."/>
            <person name="Murakami Y."/>
            <person name="Suwa Y."/>
            <person name="Takami H."/>
        </authorList>
    </citation>
    <scope>NUCLEOTIDE SEQUENCE</scope>
    <source>
        <strain evidence="24">317325-2</strain>
    </source>
</reference>
<evidence type="ECO:0000256" key="20">
    <source>
        <dbReference type="ARBA" id="ARBA00031040"/>
    </source>
</evidence>
<evidence type="ECO:0000259" key="23">
    <source>
        <dbReference type="PROSITE" id="PS50972"/>
    </source>
</evidence>
<keyword evidence="8 21" id="KW-0489">Methyltransferase</keyword>
<proteinExistence type="inferred from homology"/>
<protein>
    <recommendedName>
        <fullName evidence="7">Methionine synthase</fullName>
        <ecNumber evidence="6">2.1.1.13</ecNumber>
    </recommendedName>
    <alternativeName>
        <fullName evidence="20">5-methyltetrahydrofolate--homocysteine methyltransferase</fullName>
    </alternativeName>
    <alternativeName>
        <fullName evidence="19">Methionine synthase, vitamin-B12 dependent</fullName>
    </alternativeName>
</protein>
<evidence type="ECO:0000256" key="18">
    <source>
        <dbReference type="ARBA" id="ARBA00025552"/>
    </source>
</evidence>
<feature type="binding site" evidence="21">
    <location>
        <position position="314"/>
    </location>
    <ligand>
        <name>Zn(2+)</name>
        <dbReference type="ChEBI" id="CHEBI:29105"/>
    </ligand>
</feature>
<comment type="similarity">
    <text evidence="5">Belongs to the vitamin-B12 dependent methionine synthase family.</text>
</comment>
<sequence length="649" mass="70525">MGTTSALLEVVAERAVLFDGAMGTQIQAANLASADFGLRSVSLESARAKIARLPDPDALLDGCNELLNLTRPEEIEAIHAKYLRAGSDILTTNTFGASSIVLAEYGIESLLYEVSFEAGRIARRVADAFSTPERPRFVAGAIGPGTKLVSLEQATFDEIEQSYFTAFLALIEAGVDALMLETLQDLLMAKACIVGAHRALAESDKDLPILVSVTIEQTGTMLLGSEIGAALNMLEAFPQVKMVGINCATGPVEMAPHVRFLCQNSTRPVFVQPNAGLPVMERGQAVYRLSPEELASSHSHFLRDMGVAAVGGCCGTTPEHIAAVSQALADAPRSPEAHWQKVRALFPGFDFRVRNEQQCDAVRLVGSSSLFRFQPYRQDTSFLIIGEKTNANGSKAFREMLAAENWDGLTELARELEAEGSHMLDVCAAFVGRDETRDMRILLTRFNKQVSVPLMIDSTDAKVIEEALKTLAGKPLVNSINFEDGEERTRIVLGLCAQYGAGVVGLTIDEEGMAKTAERKVAIADRILAFTREAGLPDHDVFLDCLTFTLGSGDEEFRRSAAETLEAIRALRSRNRHVNLLLGVSNVSFGLKPALRNVLNTVFLQEALGVGLNAAIVHFSKIRPLNQIEPDLMKIAQDLIYDRRQFATV</sequence>
<evidence type="ECO:0000256" key="5">
    <source>
        <dbReference type="ARBA" id="ARBA00010398"/>
    </source>
</evidence>
<dbReference type="EMBL" id="AP021858">
    <property type="protein sequence ID" value="BBO24712.1"/>
    <property type="molecule type" value="Genomic_DNA"/>
</dbReference>
<evidence type="ECO:0000256" key="12">
    <source>
        <dbReference type="ARBA" id="ARBA00022691"/>
    </source>
</evidence>
<keyword evidence="14" id="KW-0677">Repeat</keyword>
<dbReference type="Pfam" id="PF00809">
    <property type="entry name" value="Pterin_bind"/>
    <property type="match status" value="1"/>
</dbReference>
<evidence type="ECO:0000256" key="6">
    <source>
        <dbReference type="ARBA" id="ARBA00012032"/>
    </source>
</evidence>
<evidence type="ECO:0000256" key="8">
    <source>
        <dbReference type="ARBA" id="ARBA00022603"/>
    </source>
</evidence>
<comment type="catalytic activity">
    <reaction evidence="1">
        <text>(6S)-5-methyl-5,6,7,8-tetrahydrofolate + L-homocysteine = (6S)-5,6,7,8-tetrahydrofolate + L-methionine</text>
        <dbReference type="Rhea" id="RHEA:11172"/>
        <dbReference type="ChEBI" id="CHEBI:18608"/>
        <dbReference type="ChEBI" id="CHEBI:57453"/>
        <dbReference type="ChEBI" id="CHEBI:57844"/>
        <dbReference type="ChEBI" id="CHEBI:58199"/>
        <dbReference type="EC" id="2.1.1.13"/>
    </reaction>
</comment>
<evidence type="ECO:0000256" key="7">
    <source>
        <dbReference type="ARBA" id="ARBA00013998"/>
    </source>
</evidence>
<dbReference type="SUPFAM" id="SSF51717">
    <property type="entry name" value="Dihydropteroate synthetase-like"/>
    <property type="match status" value="1"/>
</dbReference>
<dbReference type="Gene3D" id="3.20.20.330">
    <property type="entry name" value="Homocysteine-binding-like domain"/>
    <property type="match status" value="1"/>
</dbReference>
<dbReference type="GO" id="GO:0032259">
    <property type="term" value="P:methylation"/>
    <property type="evidence" value="ECO:0007669"/>
    <property type="project" value="UniProtKB-KW"/>
</dbReference>
<evidence type="ECO:0000256" key="2">
    <source>
        <dbReference type="ARBA" id="ARBA00001947"/>
    </source>
</evidence>
<feature type="domain" description="Hcy-binding" evidence="22">
    <location>
        <begin position="4"/>
        <end position="328"/>
    </location>
</feature>
<comment type="cofactor">
    <cofactor evidence="2 21">
        <name>Zn(2+)</name>
        <dbReference type="ChEBI" id="CHEBI:29105"/>
    </cofactor>
</comment>
<dbReference type="PANTHER" id="PTHR45833">
    <property type="entry name" value="METHIONINE SYNTHASE"/>
    <property type="match status" value="1"/>
</dbReference>
<name>A0A809RXR2_9BACT</name>
<dbReference type="InterPro" id="IPR003726">
    <property type="entry name" value="HCY_dom"/>
</dbReference>
<dbReference type="FunFam" id="3.20.20.20:FF:000007">
    <property type="entry name" value="Methionine synthase"/>
    <property type="match status" value="1"/>
</dbReference>
<dbReference type="GO" id="GO:0050667">
    <property type="term" value="P:homocysteine metabolic process"/>
    <property type="evidence" value="ECO:0007669"/>
    <property type="project" value="TreeGrafter"/>
</dbReference>
<evidence type="ECO:0000256" key="15">
    <source>
        <dbReference type="ARBA" id="ARBA00022833"/>
    </source>
</evidence>
<gene>
    <name evidence="24" type="ORF">NPRO_23070</name>
</gene>
<keyword evidence="17" id="KW-0170">Cobalt</keyword>
<dbReference type="PROSITE" id="PS50970">
    <property type="entry name" value="HCY"/>
    <property type="match status" value="1"/>
</dbReference>
<keyword evidence="10" id="KW-0846">Cobalamin</keyword>
<dbReference type="PANTHER" id="PTHR45833:SF1">
    <property type="entry name" value="METHIONINE SYNTHASE"/>
    <property type="match status" value="1"/>
</dbReference>
<keyword evidence="13 21" id="KW-0479">Metal-binding</keyword>
<dbReference type="GO" id="GO:0008705">
    <property type="term" value="F:methionine synthase activity"/>
    <property type="evidence" value="ECO:0007669"/>
    <property type="project" value="UniProtKB-EC"/>
</dbReference>
<feature type="binding site" evidence="21">
    <location>
        <position position="313"/>
    </location>
    <ligand>
        <name>Zn(2+)</name>
        <dbReference type="ChEBI" id="CHEBI:29105"/>
    </ligand>
</feature>
<evidence type="ECO:0000256" key="19">
    <source>
        <dbReference type="ARBA" id="ARBA00030582"/>
    </source>
</evidence>
<evidence type="ECO:0000256" key="14">
    <source>
        <dbReference type="ARBA" id="ARBA00022737"/>
    </source>
</evidence>
<keyword evidence="12" id="KW-0949">S-adenosyl-L-methionine</keyword>
<evidence type="ECO:0000256" key="17">
    <source>
        <dbReference type="ARBA" id="ARBA00023285"/>
    </source>
</evidence>
<evidence type="ECO:0000256" key="1">
    <source>
        <dbReference type="ARBA" id="ARBA00001700"/>
    </source>
</evidence>
<evidence type="ECO:0000256" key="10">
    <source>
        <dbReference type="ARBA" id="ARBA00022628"/>
    </source>
</evidence>
<dbReference type="InterPro" id="IPR036589">
    <property type="entry name" value="HCY_dom_sf"/>
</dbReference>
<evidence type="ECO:0000256" key="13">
    <source>
        <dbReference type="ARBA" id="ARBA00022723"/>
    </source>
</evidence>